<keyword evidence="3" id="KW-1185">Reference proteome</keyword>
<evidence type="ECO:0000313" key="3">
    <source>
        <dbReference type="Proteomes" id="UP001166021"/>
    </source>
</evidence>
<proteinExistence type="predicted"/>
<dbReference type="PANTHER" id="PTHR31435:SF10">
    <property type="entry name" value="BSR4717 PROTEIN"/>
    <property type="match status" value="1"/>
</dbReference>
<dbReference type="RefSeq" id="WP_188244196.1">
    <property type="nucleotide sequence ID" value="NZ_JABTCF010000008.1"/>
</dbReference>
<dbReference type="InterPro" id="IPR031165">
    <property type="entry name" value="GNAT_YJDJ"/>
</dbReference>
<dbReference type="InterPro" id="IPR045057">
    <property type="entry name" value="Gcn5-rel_NAT"/>
</dbReference>
<feature type="domain" description="N-acetyltransferase" evidence="1">
    <location>
        <begin position="7"/>
        <end position="94"/>
    </location>
</feature>
<reference evidence="2" key="1">
    <citation type="submission" date="2020-05" db="EMBL/GenBank/DDBJ databases">
        <title>The draft genome sequence of Maribacter sp. ANRC-HE7.</title>
        <authorList>
            <person name="Mu L."/>
        </authorList>
    </citation>
    <scope>NUCLEOTIDE SEQUENCE</scope>
    <source>
        <strain evidence="2">ANRC-HE7</strain>
    </source>
</reference>
<dbReference type="SUPFAM" id="SSF55729">
    <property type="entry name" value="Acyl-CoA N-acyltransferases (Nat)"/>
    <property type="match status" value="1"/>
</dbReference>
<gene>
    <name evidence="2" type="ORF">HPE56_13040</name>
</gene>
<accession>A0ABR7V295</accession>
<dbReference type="PROSITE" id="PS51729">
    <property type="entry name" value="GNAT_YJDJ"/>
    <property type="match status" value="1"/>
</dbReference>
<dbReference type="PANTHER" id="PTHR31435">
    <property type="entry name" value="PROTEIN NATD1"/>
    <property type="match status" value="1"/>
</dbReference>
<evidence type="ECO:0000259" key="1">
    <source>
        <dbReference type="PROSITE" id="PS51729"/>
    </source>
</evidence>
<sequence length="95" mass="11108">MTKIEQEDHEKKGRFVVYENDVFAGEMTYTWAGKTKFIIDHTMVDEKFGGKGFGKLLVMKSVEFAQKNDLKILPLCSYAQKIFDKNEELKELMYD</sequence>
<name>A0ABR7V295_9FLAO</name>
<protein>
    <submittedName>
        <fullName evidence="2">N-acetyltransferase</fullName>
    </submittedName>
</protein>
<dbReference type="InterPro" id="IPR016181">
    <property type="entry name" value="Acyl_CoA_acyltransferase"/>
</dbReference>
<dbReference type="EMBL" id="JABTCF010000008">
    <property type="protein sequence ID" value="MBD0778721.1"/>
    <property type="molecule type" value="Genomic_DNA"/>
</dbReference>
<evidence type="ECO:0000313" key="2">
    <source>
        <dbReference type="EMBL" id="MBD0778721.1"/>
    </source>
</evidence>
<dbReference type="Gene3D" id="3.40.630.30">
    <property type="match status" value="1"/>
</dbReference>
<dbReference type="CDD" id="cd04301">
    <property type="entry name" value="NAT_SF"/>
    <property type="match status" value="1"/>
</dbReference>
<organism evidence="2 3">
    <name type="scientific">Maribacter aquimaris</name>
    <dbReference type="NCBI Taxonomy" id="2737171"/>
    <lineage>
        <taxon>Bacteria</taxon>
        <taxon>Pseudomonadati</taxon>
        <taxon>Bacteroidota</taxon>
        <taxon>Flavobacteriia</taxon>
        <taxon>Flavobacteriales</taxon>
        <taxon>Flavobacteriaceae</taxon>
        <taxon>Maribacter</taxon>
    </lineage>
</organism>
<comment type="caution">
    <text evidence="2">The sequence shown here is derived from an EMBL/GenBank/DDBJ whole genome shotgun (WGS) entry which is preliminary data.</text>
</comment>
<dbReference type="Proteomes" id="UP001166021">
    <property type="component" value="Unassembled WGS sequence"/>
</dbReference>
<dbReference type="Pfam" id="PF14542">
    <property type="entry name" value="Acetyltransf_CG"/>
    <property type="match status" value="1"/>
</dbReference>